<accession>A0A812K4R0</accession>
<feature type="region of interest" description="Disordered" evidence="1">
    <location>
        <begin position="469"/>
        <end position="500"/>
    </location>
</feature>
<feature type="compositionally biased region" description="Basic and acidic residues" evidence="1">
    <location>
        <begin position="473"/>
        <end position="491"/>
    </location>
</feature>
<feature type="region of interest" description="Disordered" evidence="1">
    <location>
        <begin position="234"/>
        <end position="269"/>
    </location>
</feature>
<dbReference type="EMBL" id="CAJNDS010000580">
    <property type="protein sequence ID" value="CAE7220429.1"/>
    <property type="molecule type" value="Genomic_DNA"/>
</dbReference>
<proteinExistence type="predicted"/>
<gene>
    <name evidence="2" type="ORF">SNAT2548_LOCUS8052</name>
</gene>
<feature type="region of interest" description="Disordered" evidence="1">
    <location>
        <begin position="1"/>
        <end position="22"/>
    </location>
</feature>
<protein>
    <recommendedName>
        <fullName evidence="4">JmjC domain-containing protein</fullName>
    </recommendedName>
</protein>
<comment type="caution">
    <text evidence="2">The sequence shown here is derived from an EMBL/GenBank/DDBJ whole genome shotgun (WGS) entry which is preliminary data.</text>
</comment>
<dbReference type="Proteomes" id="UP000604046">
    <property type="component" value="Unassembled WGS sequence"/>
</dbReference>
<evidence type="ECO:0000256" key="1">
    <source>
        <dbReference type="SAM" id="MobiDB-lite"/>
    </source>
</evidence>
<evidence type="ECO:0008006" key="4">
    <source>
        <dbReference type="Google" id="ProtNLM"/>
    </source>
</evidence>
<dbReference type="OrthoDB" id="418724at2759"/>
<dbReference type="AlphaFoldDB" id="A0A812K4R0"/>
<reference evidence="2" key="1">
    <citation type="submission" date="2021-02" db="EMBL/GenBank/DDBJ databases">
        <authorList>
            <person name="Dougan E. K."/>
            <person name="Rhodes N."/>
            <person name="Thang M."/>
            <person name="Chan C."/>
        </authorList>
    </citation>
    <scope>NUCLEOTIDE SEQUENCE</scope>
</reference>
<evidence type="ECO:0000313" key="2">
    <source>
        <dbReference type="EMBL" id="CAE7220429.1"/>
    </source>
</evidence>
<sequence length="806" mass="89998">MDGSSPPVTSRRAASDLHRNDGDNARDRSYSCFLDECCEEKLRNQKWCGTHKRAYAAMYAQAKKNGQLAEFTETMADEARCKLAMRDYCMKNPTSAKWARKRVIDFSAYSQSVGRRDYDGDMDGDCPMTQLEFLHWAQNTKRVTASGANSWWSEIEQSNAKRDKKGRDAQGKLGELRLWIPGAAEMHERKKGRFATAAVTESSRAHKNMDATALAELKDFTRQRALDEDFLRGNRLCPDPEDPNAAAAGTGTASSASTDDVQVVKESPPAKSVDLGLEKPKVIMKLQAELNTVAASLRQSGEKAFQHWKTLPNRASQDWRGDISIVFQRLGRAFCFISLAVPRLLRWLRRDESLTAVTVHLDFRLQCFAAICDYDEKAMTIMKELLPGTTEKIEISELLKAKPSMLPVPETMCGDLTNLTKAMESFQLIKNVTTVAELELAKEAWASAKSALKTFDKGLAQAARDSKSFIAQKQRDSQRQKKADERKKEQETVEQFKQQGDERARKLLESRKVSAKPVFKTAQFLYEKVMQKSASDLAGVTLKEFVQHDAVGHLADMDLPWVASEKKHDKLAKWVADAVIQKSTEAWALKYKTLPDYAQKGRCSAALESKHGHEQCEDMFSGFVPVLADFSSMGGSADFMKTNFLAGYDPKMCFAGLQANGATTLKAGLIGEVLHMVMPLAGLIAAMEKASLLKADTVLPSPEAFCELVEALDLKAVTELCRHGLEIYYHKQLPGELLCVPMGWFCIEISMNGLVVVCIRKGIFPQKASEKSLDQYKSLKDLFKRCGKKVERYDQAIALMTPKSDN</sequence>
<feature type="compositionally biased region" description="Low complexity" evidence="1">
    <location>
        <begin position="245"/>
        <end position="258"/>
    </location>
</feature>
<keyword evidence="3" id="KW-1185">Reference proteome</keyword>
<feature type="compositionally biased region" description="Basic and acidic residues" evidence="1">
    <location>
        <begin position="13"/>
        <end position="22"/>
    </location>
</feature>
<organism evidence="2 3">
    <name type="scientific">Symbiodinium natans</name>
    <dbReference type="NCBI Taxonomy" id="878477"/>
    <lineage>
        <taxon>Eukaryota</taxon>
        <taxon>Sar</taxon>
        <taxon>Alveolata</taxon>
        <taxon>Dinophyceae</taxon>
        <taxon>Suessiales</taxon>
        <taxon>Symbiodiniaceae</taxon>
        <taxon>Symbiodinium</taxon>
    </lineage>
</organism>
<name>A0A812K4R0_9DINO</name>
<evidence type="ECO:0000313" key="3">
    <source>
        <dbReference type="Proteomes" id="UP000604046"/>
    </source>
</evidence>